<dbReference type="EMBL" id="JACIEZ010000017">
    <property type="protein sequence ID" value="MBB4067240.1"/>
    <property type="molecule type" value="Genomic_DNA"/>
</dbReference>
<reference evidence="2 3" key="1">
    <citation type="submission" date="2020-08" db="EMBL/GenBank/DDBJ databases">
        <title>Genomic Encyclopedia of Type Strains, Phase IV (KMG-IV): sequencing the most valuable type-strain genomes for metagenomic binning, comparative biology and taxonomic classification.</title>
        <authorList>
            <person name="Goeker M."/>
        </authorList>
    </citation>
    <scope>NUCLEOTIDE SEQUENCE [LARGE SCALE GENOMIC DNA]</scope>
    <source>
        <strain evidence="2 3">DSM 29853</strain>
    </source>
</reference>
<evidence type="ECO:0000313" key="3">
    <source>
        <dbReference type="Proteomes" id="UP000528286"/>
    </source>
</evidence>
<dbReference type="Proteomes" id="UP000528286">
    <property type="component" value="Unassembled WGS sequence"/>
</dbReference>
<comment type="caution">
    <text evidence="2">The sequence shown here is derived from an EMBL/GenBank/DDBJ whole genome shotgun (WGS) entry which is preliminary data.</text>
</comment>
<sequence>MRSTDTDKIEWGAHARSPAAEEIDWRLQPGEAETCRAEPPVGRHAVARMYWAEHGGPIRTIIDGRKTRPTGTFRSMKGGGRSMPWDSKHERTAMRLADLSSRVQFLLAQPHRLEILVRGNGGRPLIYFPDLLLKVHPSFLHDLQSGMPYAEAALMPCAANIRPHHLKTLIVEVKADADSRDTDPKYARKLELAKEVYSRRGFSFVTVRESQHLPKRPSLVARYADLHKFVVLDARDYQSCLTCFGGRHTQTEEALIAALGGGPSGYARLIALHYRRFVSIEFSAQRGGGTVHLVAGAEP</sequence>
<feature type="region of interest" description="Disordered" evidence="1">
    <location>
        <begin position="65"/>
        <end position="85"/>
    </location>
</feature>
<proteinExistence type="predicted"/>
<organism evidence="2 3">
    <name type="scientific">Gellertiella hungarica</name>
    <dbReference type="NCBI Taxonomy" id="1572859"/>
    <lineage>
        <taxon>Bacteria</taxon>
        <taxon>Pseudomonadati</taxon>
        <taxon>Pseudomonadota</taxon>
        <taxon>Alphaproteobacteria</taxon>
        <taxon>Hyphomicrobiales</taxon>
        <taxon>Rhizobiaceae</taxon>
        <taxon>Gellertiella</taxon>
    </lineage>
</organism>
<keyword evidence="3" id="KW-1185">Reference proteome</keyword>
<protein>
    <recommendedName>
        <fullName evidence="4">TnsA endonuclease N-terminal domain-containing protein</fullName>
    </recommendedName>
</protein>
<gene>
    <name evidence="2" type="ORF">GGR23_004471</name>
</gene>
<evidence type="ECO:0000256" key="1">
    <source>
        <dbReference type="SAM" id="MobiDB-lite"/>
    </source>
</evidence>
<name>A0A7W6NN95_9HYPH</name>
<accession>A0A7W6NN95</accession>
<evidence type="ECO:0000313" key="2">
    <source>
        <dbReference type="EMBL" id="MBB4067240.1"/>
    </source>
</evidence>
<evidence type="ECO:0008006" key="4">
    <source>
        <dbReference type="Google" id="ProtNLM"/>
    </source>
</evidence>
<dbReference type="RefSeq" id="WP_183368478.1">
    <property type="nucleotide sequence ID" value="NZ_JACIEZ010000017.1"/>
</dbReference>
<dbReference type="AlphaFoldDB" id="A0A7W6NN95"/>